<dbReference type="RefSeq" id="WP_011416344.1">
    <property type="nucleotide sequence ID" value="NC_007759.1"/>
</dbReference>
<accession>Q2LPV9</accession>
<feature type="transmembrane region" description="Helical" evidence="8">
    <location>
        <begin position="260"/>
        <end position="280"/>
    </location>
</feature>
<keyword evidence="11" id="KW-1185">Reference proteome</keyword>
<dbReference type="AlphaFoldDB" id="Q2LPV9"/>
<gene>
    <name evidence="10" type="ORF">SYN_01097</name>
</gene>
<dbReference type="InParanoid" id="Q2LPV9"/>
<dbReference type="NCBIfam" id="TIGR02602">
    <property type="entry name" value="8TM_EpsH"/>
    <property type="match status" value="1"/>
</dbReference>
<feature type="transmembrane region" description="Helical" evidence="8">
    <location>
        <begin position="76"/>
        <end position="95"/>
    </location>
</feature>
<dbReference type="InterPro" id="IPR026392">
    <property type="entry name" value="Exo/Archaeosortase_dom"/>
</dbReference>
<feature type="transmembrane region" description="Helical" evidence="8">
    <location>
        <begin position="194"/>
        <end position="212"/>
    </location>
</feature>
<evidence type="ECO:0000256" key="1">
    <source>
        <dbReference type="ARBA" id="ARBA00004651"/>
    </source>
</evidence>
<keyword evidence="5" id="KW-0378">Hydrolase</keyword>
<evidence type="ECO:0000256" key="5">
    <source>
        <dbReference type="ARBA" id="ARBA00022801"/>
    </source>
</evidence>
<evidence type="ECO:0000256" key="6">
    <source>
        <dbReference type="ARBA" id="ARBA00022989"/>
    </source>
</evidence>
<dbReference type="HOGENOM" id="CLU_039817_1_0_7"/>
<dbReference type="InterPro" id="IPR019127">
    <property type="entry name" value="Exosortase"/>
</dbReference>
<name>Q2LPV9_SYNAS</name>
<feature type="transmembrane region" description="Helical" evidence="8">
    <location>
        <begin position="127"/>
        <end position="145"/>
    </location>
</feature>
<dbReference type="EMBL" id="CP000252">
    <property type="protein sequence ID" value="ABC76310.1"/>
    <property type="molecule type" value="Genomic_DNA"/>
</dbReference>
<dbReference type="eggNOG" id="COG1269">
    <property type="taxonomic scope" value="Bacteria"/>
</dbReference>
<dbReference type="InterPro" id="IPR014263">
    <property type="entry name" value="Methanolan_biosynth_EpsI"/>
</dbReference>
<dbReference type="STRING" id="56780.SYN_01097"/>
<keyword evidence="4 8" id="KW-0812">Transmembrane</keyword>
<dbReference type="GO" id="GO:0006508">
    <property type="term" value="P:proteolysis"/>
    <property type="evidence" value="ECO:0007669"/>
    <property type="project" value="UniProtKB-KW"/>
</dbReference>
<evidence type="ECO:0000256" key="7">
    <source>
        <dbReference type="ARBA" id="ARBA00023136"/>
    </source>
</evidence>
<dbReference type="NCBIfam" id="TIGR04152">
    <property type="entry name" value="exosort_VPLPA"/>
    <property type="match status" value="1"/>
</dbReference>
<dbReference type="GO" id="GO:0008233">
    <property type="term" value="F:peptidase activity"/>
    <property type="evidence" value="ECO:0007669"/>
    <property type="project" value="UniProtKB-KW"/>
</dbReference>
<feature type="transmembrane region" description="Helical" evidence="8">
    <location>
        <begin position="101"/>
        <end position="120"/>
    </location>
</feature>
<sequence length="527" mass="60071">MPMNEILTFLKSVKPASWLKGILYSLLIVLIYRSSLQWLILRDWPREDYSYACLIPLVVLYLLWEKRSELISTPSTPSWMGLFPLGVGLVLFWLGELGGEFFAQYISLWLVIVGVCWMHLGWRKLKTVGFAFIMMLAMFPFPYFINAKISLTLKLLSSQLGVWMLQLYGMSAYREGNVIDLGFTQLQVVDACSGLRYLFPLMILSLIVAYWFKGRFWKKAVLFLSSIPIAIVVNSFRIALTGVLYSFWGPAVAEGFFHGFSGWLIFLFTTAILLAEMWVLKKIGKGMEKDEESIRSEVGQAADNAAGASVGWSRSFLQPQFIAVGVVLGLTLGLSQGVEFREKIPIKQSLDQFPLQVGEWSGTRETMEQQFIDELDFSDYVMVTYRDRQNQTVHFYTAYYENQQKGESIHSPESCLPGSGWKFSRAEEIALAAGNGASLRVNRVVMEKEGERQLAYYWFAQRGRVLTKLYQLKLYNFWDALTRQRTDGALIRVITPIAGSEKPEDADTRLRGFLNEAIPLLPEFIPN</sequence>
<proteinExistence type="predicted"/>
<feature type="domain" description="Methanolan biosynthesis EpsI" evidence="9">
    <location>
        <begin position="323"/>
        <end position="524"/>
    </location>
</feature>
<keyword evidence="2" id="KW-1003">Cell membrane</keyword>
<keyword evidence="3" id="KW-0645">Protease</keyword>
<feature type="transmembrane region" description="Helical" evidence="8">
    <location>
        <begin position="21"/>
        <end position="42"/>
    </location>
</feature>
<evidence type="ECO:0000256" key="2">
    <source>
        <dbReference type="ARBA" id="ARBA00022475"/>
    </source>
</evidence>
<comment type="subcellular location">
    <subcellularLocation>
        <location evidence="1">Cell membrane</location>
        <topology evidence="1">Multi-pass membrane protein</topology>
    </subcellularLocation>
</comment>
<reference evidence="10 11" key="1">
    <citation type="journal article" date="2007" name="Proc. Natl. Acad. Sci. U.S.A.">
        <title>The genome of Syntrophus aciditrophicus: life at the thermodynamic limit of microbial growth.</title>
        <authorList>
            <person name="McInerney M.J."/>
            <person name="Rohlin L."/>
            <person name="Mouttaki H."/>
            <person name="Kim U."/>
            <person name="Krupp R.S."/>
            <person name="Rios-Hernandez L."/>
            <person name="Sieber J."/>
            <person name="Struchtemeyer C.G."/>
            <person name="Bhattacharyya A."/>
            <person name="Campbell J.W."/>
            <person name="Gunsalus R.P."/>
        </authorList>
    </citation>
    <scope>NUCLEOTIDE SEQUENCE [LARGE SCALE GENOMIC DNA]</scope>
    <source>
        <strain evidence="10 11">SB</strain>
    </source>
</reference>
<evidence type="ECO:0000259" key="9">
    <source>
        <dbReference type="Pfam" id="PF11984"/>
    </source>
</evidence>
<evidence type="ECO:0000256" key="8">
    <source>
        <dbReference type="SAM" id="Phobius"/>
    </source>
</evidence>
<keyword evidence="7 8" id="KW-0472">Membrane</keyword>
<dbReference type="InterPro" id="IPR026491">
    <property type="entry name" value="ExosortD_VPLPA"/>
</dbReference>
<protein>
    <submittedName>
        <fullName evidence="10">Hypothetical membrane protein</fullName>
    </submittedName>
</protein>
<dbReference type="InterPro" id="IPR013426">
    <property type="entry name" value="EpsH-like"/>
</dbReference>
<dbReference type="Proteomes" id="UP000001933">
    <property type="component" value="Chromosome"/>
</dbReference>
<dbReference type="NCBIfam" id="TIGR04178">
    <property type="entry name" value="exo_archaeo"/>
    <property type="match status" value="1"/>
</dbReference>
<organism evidence="10 11">
    <name type="scientific">Syntrophus aciditrophicus (strain SB)</name>
    <dbReference type="NCBI Taxonomy" id="56780"/>
    <lineage>
        <taxon>Bacteria</taxon>
        <taxon>Pseudomonadati</taxon>
        <taxon>Thermodesulfobacteriota</taxon>
        <taxon>Syntrophia</taxon>
        <taxon>Syntrophales</taxon>
        <taxon>Syntrophaceae</taxon>
        <taxon>Syntrophus</taxon>
    </lineage>
</organism>
<dbReference type="NCBIfam" id="TIGR02914">
    <property type="entry name" value="EpsI_fam"/>
    <property type="match status" value="1"/>
</dbReference>
<evidence type="ECO:0000313" key="11">
    <source>
        <dbReference type="Proteomes" id="UP000001933"/>
    </source>
</evidence>
<feature type="transmembrane region" description="Helical" evidence="8">
    <location>
        <begin position="48"/>
        <end position="64"/>
    </location>
</feature>
<keyword evidence="6 8" id="KW-1133">Transmembrane helix</keyword>
<evidence type="ECO:0000313" key="10">
    <source>
        <dbReference type="EMBL" id="ABC76310.1"/>
    </source>
</evidence>
<dbReference type="Pfam" id="PF11984">
    <property type="entry name" value="DUF3485"/>
    <property type="match status" value="1"/>
</dbReference>
<evidence type="ECO:0000256" key="3">
    <source>
        <dbReference type="ARBA" id="ARBA00022670"/>
    </source>
</evidence>
<dbReference type="KEGG" id="sat:SYN_01097"/>
<evidence type="ECO:0000256" key="4">
    <source>
        <dbReference type="ARBA" id="ARBA00022692"/>
    </source>
</evidence>
<feature type="transmembrane region" description="Helical" evidence="8">
    <location>
        <begin position="221"/>
        <end position="248"/>
    </location>
</feature>
<dbReference type="Pfam" id="PF09721">
    <property type="entry name" value="Exosortase_EpsH"/>
    <property type="match status" value="1"/>
</dbReference>
<dbReference type="GO" id="GO:0005886">
    <property type="term" value="C:plasma membrane"/>
    <property type="evidence" value="ECO:0007669"/>
    <property type="project" value="UniProtKB-SubCell"/>
</dbReference>